<proteinExistence type="predicted"/>
<comment type="caution">
    <text evidence="1">The sequence shown here is derived from an EMBL/GenBank/DDBJ whole genome shotgun (WGS) entry which is preliminary data.</text>
</comment>
<dbReference type="Pfam" id="PF19614">
    <property type="entry name" value="DUF6119"/>
    <property type="match status" value="1"/>
</dbReference>
<protein>
    <recommendedName>
        <fullName evidence="3">Sporadically distributed protein, TIGR04141 family</fullName>
    </recommendedName>
</protein>
<organism evidence="1 2">
    <name type="scientific">Candidatus Jettenia caeni</name>
    <dbReference type="NCBI Taxonomy" id="247490"/>
    <lineage>
        <taxon>Bacteria</taxon>
        <taxon>Pseudomonadati</taxon>
        <taxon>Planctomycetota</taxon>
        <taxon>Candidatus Brocadiia</taxon>
        <taxon>Candidatus Brocadiales</taxon>
        <taxon>Candidatus Brocadiaceae</taxon>
        <taxon>Candidatus Jettenia</taxon>
    </lineage>
</organism>
<dbReference type="Proteomes" id="UP000002985">
    <property type="component" value="Unassembled WGS sequence"/>
</dbReference>
<dbReference type="eggNOG" id="ENOG502ZAAI">
    <property type="taxonomic scope" value="Bacteria"/>
</dbReference>
<evidence type="ECO:0000313" key="1">
    <source>
        <dbReference type="EMBL" id="GAB62729.1"/>
    </source>
</evidence>
<dbReference type="NCBIfam" id="TIGR04141">
    <property type="entry name" value="TIGR04141 family sporadically distributed protein"/>
    <property type="match status" value="1"/>
</dbReference>
<evidence type="ECO:0008006" key="3">
    <source>
        <dbReference type="Google" id="ProtNLM"/>
    </source>
</evidence>
<accession>I3ILY4</accession>
<dbReference type="AlphaFoldDB" id="I3ILY4"/>
<dbReference type="EMBL" id="BAFH01000003">
    <property type="protein sequence ID" value="GAB62729.1"/>
    <property type="molecule type" value="Genomic_DNA"/>
</dbReference>
<evidence type="ECO:0000313" key="2">
    <source>
        <dbReference type="Proteomes" id="UP000002985"/>
    </source>
</evidence>
<dbReference type="STRING" id="247490.KSU1_C1133"/>
<name>I3ILY4_9BACT</name>
<dbReference type="InterPro" id="IPR026487">
    <property type="entry name" value="CHP04141"/>
</dbReference>
<keyword evidence="2" id="KW-1185">Reference proteome</keyword>
<sequence length="496" mass="57438">MIEKLQTIGLSLARKKSINGFTLSFYFSKEPEDIDIWWVDLYKDYFSSDNKPKNKAYFGVFLISNSTLSYAISMGKSHFYLKDFCDTDFGINLAERIADDNNLKLKNSKLFGGKRSKTIISYQENSEIEYDSGESIHYVKAKTINKDKWGEIASFGNSTQLHLKILPDNLPELVQAIEEELRKNPRIILPRATSVVDSTKIVELDQKLAQEILNSTNAGLQPAEATVSGVDFIFLGKNQYSFILGRQRQDIEELSLSALHNFINRYNINLVANINNIRVKVSDENNKGYAKPLKFFFDFVDDEKHFLLDGKWHVFNQNYIEFLMKQIDEKITFENPNTNFSNSAFEKWQNSLSGQESGVYCYPEYYFNSLRENEGYVNLDRHLTTIRQYKIEKLDLFKDSTAFFVKIGTTQKFAYAIDQAVATVKILQNLNTSIQINNQDVKPKKICLWFIFERQTPITKIAEIKSFIFLMKLAEWQRQCSNSGFEPVVRIGYRTN</sequence>
<gene>
    <name evidence="1" type="ORF">KSU1_C1133</name>
</gene>
<reference evidence="1 2" key="1">
    <citation type="journal article" date="2012" name="FEBS Lett.">
        <title>Anammox organism KSU-1 expresses a NirK-type copper-containing nitrite reductase instead of a NirS-type with cytochrome cd1.</title>
        <authorList>
            <person name="Hira D."/>
            <person name="Toh H."/>
            <person name="Migita C.T."/>
            <person name="Okubo H."/>
            <person name="Nishiyama T."/>
            <person name="Hattori M."/>
            <person name="Furukawa K."/>
            <person name="Fujii T."/>
        </authorList>
    </citation>
    <scope>NUCLEOTIDE SEQUENCE [LARGE SCALE GENOMIC DNA]</scope>
</reference>